<proteinExistence type="inferred from homology"/>
<feature type="signal peptide" evidence="3">
    <location>
        <begin position="1"/>
        <end position="23"/>
    </location>
</feature>
<dbReference type="Pfam" id="PF08386">
    <property type="entry name" value="Abhydrolase_4"/>
    <property type="match status" value="1"/>
</dbReference>
<keyword evidence="6" id="KW-1185">Reference proteome</keyword>
<dbReference type="PANTHER" id="PTHR43248:SF25">
    <property type="entry name" value="AB HYDROLASE-1 DOMAIN-CONTAINING PROTEIN-RELATED"/>
    <property type="match status" value="1"/>
</dbReference>
<feature type="chain" id="PRO_5047184172" evidence="3">
    <location>
        <begin position="24"/>
        <end position="468"/>
    </location>
</feature>
<dbReference type="Gene3D" id="3.40.50.1820">
    <property type="entry name" value="alpha/beta hydrolase"/>
    <property type="match status" value="1"/>
</dbReference>
<dbReference type="SUPFAM" id="SSF53474">
    <property type="entry name" value="alpha/beta-Hydrolases"/>
    <property type="match status" value="1"/>
</dbReference>
<gene>
    <name evidence="5" type="ORF">ACFFQA_11530</name>
</gene>
<evidence type="ECO:0000256" key="3">
    <source>
        <dbReference type="SAM" id="SignalP"/>
    </source>
</evidence>
<dbReference type="EMBL" id="JBHLZU010000010">
    <property type="protein sequence ID" value="MFB9904563.1"/>
    <property type="molecule type" value="Genomic_DNA"/>
</dbReference>
<feature type="domain" description="Peptidase S33 tripeptidyl aminopeptidase-like C-terminal" evidence="4">
    <location>
        <begin position="374"/>
        <end position="466"/>
    </location>
</feature>
<evidence type="ECO:0000256" key="1">
    <source>
        <dbReference type="ARBA" id="ARBA00010088"/>
    </source>
</evidence>
<accession>A0ABV5ZUL6</accession>
<dbReference type="InterPro" id="IPR013595">
    <property type="entry name" value="Pept_S33_TAP-like_C"/>
</dbReference>
<sequence length="468" mass="50883">MRAMITMTAVAGLLAGLATAATAGERVTWRTCGDGIQCADVSVPVDWARPNGPRTSIGLAKLPARDQSRKLGPLVANLGGPGPTVQYLPQFKDSFAELTQWFDVIIFDPRGFGASQGVSCPTPAPVPDFAHWPPTERTPYERYAEANRHFAENCTPALGALRDKLNSWQGAHDLDAIRMALGERKLNYYGNSFGTVYAQNYVELFGDKVNRMYLDSVFDHSNRDHRSWAMSGALVAEGNLHRFAKWAEREPTSALHGRDVLATWDRVIAAAEREPIPAPGAEPGRVVTASEIVSLAPSGFEAAWPDFAKALAQADKGDATLFATQRRGAKDPDLSRIALCSDFPYDVSYDGLKRVESDVQARAPRVGYRLVWLMGYHCAGLPKIGVYPPKPIKAKNLPPILVASGTYDDATTPEHAKRVSAQLPGSRYLSAEGGHAQYWGGRNACVRDRVHRYLTSGELPAPGSHCAA</sequence>
<reference evidence="5 6" key="1">
    <citation type="submission" date="2024-09" db="EMBL/GenBank/DDBJ databases">
        <authorList>
            <person name="Sun Q."/>
            <person name="Mori K."/>
        </authorList>
    </citation>
    <scope>NUCLEOTIDE SEQUENCE [LARGE SCALE GENOMIC DNA]</scope>
    <source>
        <strain evidence="5 6">TBRC 7907</strain>
    </source>
</reference>
<evidence type="ECO:0000256" key="2">
    <source>
        <dbReference type="ARBA" id="ARBA00022801"/>
    </source>
</evidence>
<organism evidence="5 6">
    <name type="scientific">Allokutzneria oryzae</name>
    <dbReference type="NCBI Taxonomy" id="1378989"/>
    <lineage>
        <taxon>Bacteria</taxon>
        <taxon>Bacillati</taxon>
        <taxon>Actinomycetota</taxon>
        <taxon>Actinomycetes</taxon>
        <taxon>Pseudonocardiales</taxon>
        <taxon>Pseudonocardiaceae</taxon>
        <taxon>Allokutzneria</taxon>
    </lineage>
</organism>
<dbReference type="InterPro" id="IPR029058">
    <property type="entry name" value="AB_hydrolase_fold"/>
</dbReference>
<dbReference type="Proteomes" id="UP001589693">
    <property type="component" value="Unassembled WGS sequence"/>
</dbReference>
<keyword evidence="3" id="KW-0732">Signal</keyword>
<comment type="caution">
    <text evidence="5">The sequence shown here is derived from an EMBL/GenBank/DDBJ whole genome shotgun (WGS) entry which is preliminary data.</text>
</comment>
<dbReference type="InterPro" id="IPR051601">
    <property type="entry name" value="Serine_prot/Carboxylest_S33"/>
</dbReference>
<keyword evidence="2 5" id="KW-0378">Hydrolase</keyword>
<evidence type="ECO:0000259" key="4">
    <source>
        <dbReference type="Pfam" id="PF08386"/>
    </source>
</evidence>
<dbReference type="RefSeq" id="WP_377851772.1">
    <property type="nucleotide sequence ID" value="NZ_JBHLZU010000010.1"/>
</dbReference>
<dbReference type="PANTHER" id="PTHR43248">
    <property type="entry name" value="2-SUCCINYL-6-HYDROXY-2,4-CYCLOHEXADIENE-1-CARBOXYLATE SYNTHASE"/>
    <property type="match status" value="1"/>
</dbReference>
<evidence type="ECO:0000313" key="5">
    <source>
        <dbReference type="EMBL" id="MFB9904563.1"/>
    </source>
</evidence>
<dbReference type="GO" id="GO:0016787">
    <property type="term" value="F:hydrolase activity"/>
    <property type="evidence" value="ECO:0007669"/>
    <property type="project" value="UniProtKB-KW"/>
</dbReference>
<name>A0ABV5ZUL6_9PSEU</name>
<protein>
    <submittedName>
        <fullName evidence="5">Alpha/beta hydrolase</fullName>
    </submittedName>
</protein>
<comment type="similarity">
    <text evidence="1">Belongs to the peptidase S33 family.</text>
</comment>
<evidence type="ECO:0000313" key="6">
    <source>
        <dbReference type="Proteomes" id="UP001589693"/>
    </source>
</evidence>